<dbReference type="RefSeq" id="WP_070986528.1">
    <property type="nucleotide sequence ID" value="NZ_MKJU01000029.1"/>
</dbReference>
<name>A0A1S1MRT3_9GAMM</name>
<dbReference type="InterPro" id="IPR006685">
    <property type="entry name" value="MscS_channel_2nd"/>
</dbReference>
<dbReference type="GO" id="GO:0008381">
    <property type="term" value="F:mechanosensitive monoatomic ion channel activity"/>
    <property type="evidence" value="ECO:0007669"/>
    <property type="project" value="InterPro"/>
</dbReference>
<dbReference type="InterPro" id="IPR010920">
    <property type="entry name" value="LSM_dom_sf"/>
</dbReference>
<comment type="subcellular location">
    <subcellularLocation>
        <location evidence="1">Membrane</location>
    </subcellularLocation>
</comment>
<dbReference type="OrthoDB" id="9775207at2"/>
<evidence type="ECO:0000259" key="6">
    <source>
        <dbReference type="Pfam" id="PF00924"/>
    </source>
</evidence>
<sequence length="402" mass="45001">MTLVHITDILDTWFESLPQGSLLSAVTANCVGVVALLLLYLFTRRLVFPSIQKGLTKVSPTRIGYLSSELNKVTGRMAAMLCCVVFIAFYEKVFVAPEWLMSVLLAVGQIVLIIVTGFLFSGFVNLAHAIYNQLRFAKDVPIQGIVQVTKLMTFMVCSILIISLILDKSPTYILSGFGAIAAVTLLVFKDTILGLVASIQIAANRLVKTGDWIQVDAFGADGEVIDLGLNTVRVRNWDNTVTTIPTYMLISDSFKNWRAMQESAGRRIKRAVLIDMHSIKVLEPQEIDALKHEFSQLIDIEDWPDKTTNLGLFRRYAELYLGQHPGINKECVMMVRELAPANYGLPIEFYCFSSNKKWVAYEHLQADILDHMLAIMGTFQLRPYQSISGQLVQQHANGTEQQ</sequence>
<evidence type="ECO:0000313" key="7">
    <source>
        <dbReference type="EMBL" id="OHU89402.1"/>
    </source>
</evidence>
<dbReference type="GO" id="GO:0005886">
    <property type="term" value="C:plasma membrane"/>
    <property type="evidence" value="ECO:0007669"/>
    <property type="project" value="TreeGrafter"/>
</dbReference>
<gene>
    <name evidence="7" type="ORF">BET10_17435</name>
</gene>
<dbReference type="InterPro" id="IPR023408">
    <property type="entry name" value="MscS_beta-dom_sf"/>
</dbReference>
<feature type="domain" description="Mechanosensitive ion channel MscS" evidence="6">
    <location>
        <begin position="190"/>
        <end position="258"/>
    </location>
</feature>
<dbReference type="SUPFAM" id="SSF50182">
    <property type="entry name" value="Sm-like ribonucleoproteins"/>
    <property type="match status" value="1"/>
</dbReference>
<dbReference type="PANTHER" id="PTHR30414">
    <property type="entry name" value="MINICONDUCTANCE MECHANOSENSITIVE CHANNEL YBDG"/>
    <property type="match status" value="1"/>
</dbReference>
<keyword evidence="3 5" id="KW-1133">Transmembrane helix</keyword>
<evidence type="ECO:0000256" key="1">
    <source>
        <dbReference type="ARBA" id="ARBA00004370"/>
    </source>
</evidence>
<accession>A0A1S1MRT3</accession>
<organism evidence="7 8">
    <name type="scientific">Pseudoalteromonas amylolytica</name>
    <dbReference type="NCBI Taxonomy" id="1859457"/>
    <lineage>
        <taxon>Bacteria</taxon>
        <taxon>Pseudomonadati</taxon>
        <taxon>Pseudomonadota</taxon>
        <taxon>Gammaproteobacteria</taxon>
        <taxon>Alteromonadales</taxon>
        <taxon>Pseudoalteromonadaceae</taxon>
        <taxon>Pseudoalteromonas</taxon>
    </lineage>
</organism>
<dbReference type="Pfam" id="PF00924">
    <property type="entry name" value="MS_channel_2nd"/>
    <property type="match status" value="1"/>
</dbReference>
<dbReference type="GO" id="GO:0071470">
    <property type="term" value="P:cellular response to osmotic stress"/>
    <property type="evidence" value="ECO:0007669"/>
    <property type="project" value="InterPro"/>
</dbReference>
<dbReference type="Proteomes" id="UP000179786">
    <property type="component" value="Unassembled WGS sequence"/>
</dbReference>
<evidence type="ECO:0000256" key="3">
    <source>
        <dbReference type="ARBA" id="ARBA00022989"/>
    </source>
</evidence>
<feature type="transmembrane region" description="Helical" evidence="5">
    <location>
        <begin position="102"/>
        <end position="127"/>
    </location>
</feature>
<evidence type="ECO:0000256" key="4">
    <source>
        <dbReference type="ARBA" id="ARBA00023136"/>
    </source>
</evidence>
<dbReference type="InterPro" id="IPR030192">
    <property type="entry name" value="YbdG"/>
</dbReference>
<keyword evidence="2 5" id="KW-0812">Transmembrane</keyword>
<dbReference type="PANTHER" id="PTHR30414:SF0">
    <property type="entry name" value="MINICONDUCTANCE MECHANOSENSITIVE CHANNEL YBDG"/>
    <property type="match status" value="1"/>
</dbReference>
<feature type="transmembrane region" description="Helical" evidence="5">
    <location>
        <begin position="172"/>
        <end position="188"/>
    </location>
</feature>
<proteinExistence type="predicted"/>
<dbReference type="STRING" id="1859457.BET10_17435"/>
<feature type="transmembrane region" description="Helical" evidence="5">
    <location>
        <begin position="20"/>
        <end position="43"/>
    </location>
</feature>
<dbReference type="EMBL" id="MKJU01000029">
    <property type="protein sequence ID" value="OHU89402.1"/>
    <property type="molecule type" value="Genomic_DNA"/>
</dbReference>
<feature type="transmembrane region" description="Helical" evidence="5">
    <location>
        <begin position="73"/>
        <end position="90"/>
    </location>
</feature>
<evidence type="ECO:0000256" key="2">
    <source>
        <dbReference type="ARBA" id="ARBA00022692"/>
    </source>
</evidence>
<feature type="transmembrane region" description="Helical" evidence="5">
    <location>
        <begin position="148"/>
        <end position="166"/>
    </location>
</feature>
<dbReference type="Gene3D" id="2.30.30.60">
    <property type="match status" value="1"/>
</dbReference>
<evidence type="ECO:0000256" key="5">
    <source>
        <dbReference type="SAM" id="Phobius"/>
    </source>
</evidence>
<evidence type="ECO:0000313" key="8">
    <source>
        <dbReference type="Proteomes" id="UP000179786"/>
    </source>
</evidence>
<dbReference type="AlphaFoldDB" id="A0A1S1MRT3"/>
<keyword evidence="4 5" id="KW-0472">Membrane</keyword>
<protein>
    <submittedName>
        <fullName evidence="7">Transporter</fullName>
    </submittedName>
</protein>
<reference evidence="7 8" key="1">
    <citation type="submission" date="2016-09" db="EMBL/GenBank/DDBJ databases">
        <title>Pseudoalteromonas amylolytica sp. nov., isolated from the surface seawater.</title>
        <authorList>
            <person name="Wu Y.-H."/>
            <person name="Cheng H."/>
            <person name="Jin X.-B."/>
            <person name="Wang C.-S."/>
            <person name="Xu X.-W."/>
        </authorList>
    </citation>
    <scope>NUCLEOTIDE SEQUENCE [LARGE SCALE GENOMIC DNA]</scope>
    <source>
        <strain evidence="7 8">JW1</strain>
    </source>
</reference>
<keyword evidence="8" id="KW-1185">Reference proteome</keyword>
<comment type="caution">
    <text evidence="7">The sequence shown here is derived from an EMBL/GenBank/DDBJ whole genome shotgun (WGS) entry which is preliminary data.</text>
</comment>